<gene>
    <name evidence="1" type="ORF">ENS29_00540</name>
</gene>
<organism evidence="1">
    <name type="scientific">Desulfatirhabdium butyrativorans</name>
    <dbReference type="NCBI Taxonomy" id="340467"/>
    <lineage>
        <taxon>Bacteria</taxon>
        <taxon>Pseudomonadati</taxon>
        <taxon>Thermodesulfobacteriota</taxon>
        <taxon>Desulfobacteria</taxon>
        <taxon>Desulfobacterales</taxon>
        <taxon>Desulfatirhabdiaceae</taxon>
        <taxon>Desulfatirhabdium</taxon>
    </lineage>
</organism>
<protein>
    <recommendedName>
        <fullName evidence="2">Tetratricopeptide repeat protein</fullName>
    </recommendedName>
</protein>
<evidence type="ECO:0008006" key="2">
    <source>
        <dbReference type="Google" id="ProtNLM"/>
    </source>
</evidence>
<name>A0A7C4MMX7_9BACT</name>
<dbReference type="SUPFAM" id="SSF48452">
    <property type="entry name" value="TPR-like"/>
    <property type="match status" value="1"/>
</dbReference>
<proteinExistence type="predicted"/>
<dbReference type="EMBL" id="DSUH01000013">
    <property type="protein sequence ID" value="HGU31324.1"/>
    <property type="molecule type" value="Genomic_DNA"/>
</dbReference>
<reference evidence="1" key="1">
    <citation type="journal article" date="2020" name="mSystems">
        <title>Genome- and Community-Level Interaction Insights into Carbon Utilization and Element Cycling Functions of Hydrothermarchaeota in Hydrothermal Sediment.</title>
        <authorList>
            <person name="Zhou Z."/>
            <person name="Liu Y."/>
            <person name="Xu W."/>
            <person name="Pan J."/>
            <person name="Luo Z.H."/>
            <person name="Li M."/>
        </authorList>
    </citation>
    <scope>NUCLEOTIDE SEQUENCE [LARGE SCALE GENOMIC DNA]</scope>
    <source>
        <strain evidence="1">SpSt-477</strain>
    </source>
</reference>
<evidence type="ECO:0000313" key="1">
    <source>
        <dbReference type="EMBL" id="HGU31324.1"/>
    </source>
</evidence>
<comment type="caution">
    <text evidence="1">The sequence shown here is derived from an EMBL/GenBank/DDBJ whole genome shotgun (WGS) entry which is preliminary data.</text>
</comment>
<dbReference type="Gene3D" id="1.25.40.10">
    <property type="entry name" value="Tetratricopeptide repeat domain"/>
    <property type="match status" value="1"/>
</dbReference>
<sequence length="231" mass="26729">MISGLSNTRWVSLFLLMVAAFFSAVKLQADLSEKRFRMAYSNPASIEQDVLYIPVDPIFMKLAMPADPEFLADLIWMRTAYYFGEHAMSNRQYPYLLHLLDTITELSPKWELPYLFGAVILPSEGNAVEEGLFFIDKGIQHHPENWQLWFFKGYTLWQYRNDPIEAAKMFHRASLLPGAPAYLATLPATLASKSGQRDIALHFLMEALNQLKDPLQQEMLRKKIRELMQHE</sequence>
<dbReference type="AlphaFoldDB" id="A0A7C4MMX7"/>
<accession>A0A7C4MMX7</accession>
<dbReference type="InterPro" id="IPR011990">
    <property type="entry name" value="TPR-like_helical_dom_sf"/>
</dbReference>